<accession>A0A9D2A4R9</accession>
<organism evidence="1 2">
    <name type="scientific">Candidatus Bacteroides merdipullorum</name>
    <dbReference type="NCBI Taxonomy" id="2838474"/>
    <lineage>
        <taxon>Bacteria</taxon>
        <taxon>Pseudomonadati</taxon>
        <taxon>Bacteroidota</taxon>
        <taxon>Bacteroidia</taxon>
        <taxon>Bacteroidales</taxon>
        <taxon>Bacteroidaceae</taxon>
        <taxon>Bacteroides</taxon>
    </lineage>
</organism>
<gene>
    <name evidence="1" type="ORF">H9819_03000</name>
</gene>
<name>A0A9D2A4R9_9BACE</name>
<sequence length="227" mass="25036">MKKGFLIGILTVFALLLVVNVSAQERALGKDRKSLQKYEKVLNKDLKKKALKEARKEAKRLTKEGFRTPVGKLPLDKQIEDAWQKQAELDMEGNPYWYVASARVIAGNQSAAVLQATNAAKIDLVGQIQTKVTQLIEEKTANDDMGQEEAASLKSMVATSKSIISGTLGRVLPLVEVYRTLPNKNVEVMVTIGCTAQMTNEAAVKAMREELANKSEDLAKELDKLGY</sequence>
<evidence type="ECO:0000313" key="2">
    <source>
        <dbReference type="Proteomes" id="UP000824023"/>
    </source>
</evidence>
<dbReference type="EMBL" id="DXCK01000046">
    <property type="protein sequence ID" value="HIZ01204.1"/>
    <property type="molecule type" value="Genomic_DNA"/>
</dbReference>
<protein>
    <submittedName>
        <fullName evidence="1">Uncharacterized protein</fullName>
    </submittedName>
</protein>
<proteinExistence type="predicted"/>
<reference evidence="1" key="2">
    <citation type="submission" date="2021-04" db="EMBL/GenBank/DDBJ databases">
        <authorList>
            <person name="Gilroy R."/>
        </authorList>
    </citation>
    <scope>NUCLEOTIDE SEQUENCE</scope>
    <source>
        <strain evidence="1">ChiHjej12B11-24981</strain>
    </source>
</reference>
<dbReference type="AlphaFoldDB" id="A0A9D2A4R9"/>
<evidence type="ECO:0000313" key="1">
    <source>
        <dbReference type="EMBL" id="HIZ01204.1"/>
    </source>
</evidence>
<dbReference type="Proteomes" id="UP000824023">
    <property type="component" value="Unassembled WGS sequence"/>
</dbReference>
<reference evidence="1" key="1">
    <citation type="journal article" date="2021" name="PeerJ">
        <title>Extensive microbial diversity within the chicken gut microbiome revealed by metagenomics and culture.</title>
        <authorList>
            <person name="Gilroy R."/>
            <person name="Ravi A."/>
            <person name="Getino M."/>
            <person name="Pursley I."/>
            <person name="Horton D.L."/>
            <person name="Alikhan N.F."/>
            <person name="Baker D."/>
            <person name="Gharbi K."/>
            <person name="Hall N."/>
            <person name="Watson M."/>
            <person name="Adriaenssens E.M."/>
            <person name="Foster-Nyarko E."/>
            <person name="Jarju S."/>
            <person name="Secka A."/>
            <person name="Antonio M."/>
            <person name="Oren A."/>
            <person name="Chaudhuri R.R."/>
            <person name="La Ragione R."/>
            <person name="Hildebrand F."/>
            <person name="Pallen M.J."/>
        </authorList>
    </citation>
    <scope>NUCLEOTIDE SEQUENCE</scope>
    <source>
        <strain evidence="1">ChiHjej12B11-24981</strain>
    </source>
</reference>
<comment type="caution">
    <text evidence="1">The sequence shown here is derived from an EMBL/GenBank/DDBJ whole genome shotgun (WGS) entry which is preliminary data.</text>
</comment>